<feature type="signal peptide" evidence="1">
    <location>
        <begin position="1"/>
        <end position="22"/>
    </location>
</feature>
<accession>A0ABX0Q2N0</accession>
<sequence length="179" mass="17832">MRKTNVVLLAATGLLAASAIHAQTLPAAPAPASAATTAPAVPVAPMDDAVATQLEKLQTEVMLLKAQTARAQAQADLDKASGVGAPGGTSAIGMPAVKAIYGRGGALSATLRLNSGSVMDARVGDSVPGGYRVSRISAGTVTFSKGGREYRAGLTADMPALPGMQGNGLMVAPPLPDRS</sequence>
<dbReference type="EMBL" id="JAAQQR010000003">
    <property type="protein sequence ID" value="NID04710.1"/>
    <property type="molecule type" value="Genomic_DNA"/>
</dbReference>
<dbReference type="RefSeq" id="WP_167124627.1">
    <property type="nucleotide sequence ID" value="NZ_JAAQQR010000003.1"/>
</dbReference>
<dbReference type="Proteomes" id="UP001429601">
    <property type="component" value="Unassembled WGS sequence"/>
</dbReference>
<reference evidence="2 3" key="1">
    <citation type="journal article" date="2011" name="Curr. Microbiol.">
        <title>Luteibacter jiangsuensis sp. nov.: a methamidophos-degrading bacterium isolated from a methamidophos-manufacturing factory.</title>
        <authorList>
            <person name="Wang L."/>
            <person name="Wang G.L."/>
            <person name="Li S.P."/>
            <person name="Jiang J.D."/>
        </authorList>
    </citation>
    <scope>NUCLEOTIDE SEQUENCE [LARGE SCALE GENOMIC DNA]</scope>
    <source>
        <strain evidence="2 3">CGMCC 1.10133</strain>
    </source>
</reference>
<protein>
    <submittedName>
        <fullName evidence="2">Type IV pilus biogenesis protein PilP</fullName>
    </submittedName>
</protein>
<comment type="caution">
    <text evidence="2">The sequence shown here is derived from an EMBL/GenBank/DDBJ whole genome shotgun (WGS) entry which is preliminary data.</text>
</comment>
<evidence type="ECO:0000313" key="2">
    <source>
        <dbReference type="EMBL" id="NID04710.1"/>
    </source>
</evidence>
<dbReference type="NCBIfam" id="TIGR03021">
    <property type="entry name" value="pilP_fam"/>
    <property type="match status" value="1"/>
</dbReference>
<name>A0ABX0Q2N0_9GAMM</name>
<proteinExistence type="predicted"/>
<keyword evidence="3" id="KW-1185">Reference proteome</keyword>
<gene>
    <name evidence="2" type="primary">pilP</name>
    <name evidence="2" type="ORF">HBF26_07415</name>
</gene>
<organism evidence="2 3">
    <name type="scientific">Luteibacter jiangsuensis</name>
    <dbReference type="NCBI Taxonomy" id="637577"/>
    <lineage>
        <taxon>Bacteria</taxon>
        <taxon>Pseudomonadati</taxon>
        <taxon>Pseudomonadota</taxon>
        <taxon>Gammaproteobacteria</taxon>
        <taxon>Lysobacterales</taxon>
        <taxon>Rhodanobacteraceae</taxon>
        <taxon>Luteibacter</taxon>
    </lineage>
</organism>
<keyword evidence="1" id="KW-0732">Signal</keyword>
<evidence type="ECO:0000313" key="3">
    <source>
        <dbReference type="Proteomes" id="UP001429601"/>
    </source>
</evidence>
<dbReference type="InterPro" id="IPR022753">
    <property type="entry name" value="T4SS_pilus_biogen_PilP"/>
</dbReference>
<evidence type="ECO:0000256" key="1">
    <source>
        <dbReference type="SAM" id="SignalP"/>
    </source>
</evidence>
<feature type="chain" id="PRO_5046993502" evidence="1">
    <location>
        <begin position="23"/>
        <end position="179"/>
    </location>
</feature>